<evidence type="ECO:0000256" key="2">
    <source>
        <dbReference type="ARBA" id="ARBA00006047"/>
    </source>
</evidence>
<evidence type="ECO:0000259" key="6">
    <source>
        <dbReference type="Pfam" id="PF11897"/>
    </source>
</evidence>
<dbReference type="eggNOG" id="COG0297">
    <property type="taxonomic scope" value="Bacteria"/>
</dbReference>
<comment type="catalytic activity">
    <reaction evidence="1">
        <text>[(1-&gt;4)-alpha-D-glucosyl](n) + phosphate = [(1-&gt;4)-alpha-D-glucosyl](n-1) + alpha-D-glucose 1-phosphate</text>
        <dbReference type="Rhea" id="RHEA:41732"/>
        <dbReference type="Rhea" id="RHEA-COMP:9584"/>
        <dbReference type="Rhea" id="RHEA-COMP:9586"/>
        <dbReference type="ChEBI" id="CHEBI:15444"/>
        <dbReference type="ChEBI" id="CHEBI:43474"/>
        <dbReference type="ChEBI" id="CHEBI:58601"/>
        <dbReference type="EC" id="2.4.1.1"/>
    </reaction>
</comment>
<dbReference type="eggNOG" id="COG0058">
    <property type="taxonomic scope" value="Bacteria"/>
</dbReference>
<dbReference type="HOGENOM" id="CLU_005051_0_0_10"/>
<dbReference type="InterPro" id="IPR011834">
    <property type="entry name" value="Agluc_phsphrylas"/>
</dbReference>
<dbReference type="EMBL" id="ADMC01000002">
    <property type="protein sequence ID" value="EHP50951.1"/>
    <property type="molecule type" value="Genomic_DNA"/>
</dbReference>
<dbReference type="Pfam" id="PF00343">
    <property type="entry name" value="Phosphorylase"/>
    <property type="match status" value="1"/>
</dbReference>
<dbReference type="SUPFAM" id="SSF53756">
    <property type="entry name" value="UDP-Glycosyltransferase/glycogen phosphorylase"/>
    <property type="match status" value="2"/>
</dbReference>
<keyword evidence="8" id="KW-1185">Reference proteome</keyword>
<sequence>MDNNKLKNPAYLFEVSWEVCNKVGGIHTVISTKALNMVKEYSNSHILIGPDVWRYTEQNPEFIDDPRLFKSWRVKAAQEGLRIKVGRWNVAGQPVVILVDFTTFITQKDAIFSSFWEKYKLDSISGQWDYIEPALFGYASGKVIESFVRFNTTMRQRIIAQFHEWMTGTGLLYLKYAMPQVGCVFTTHATVLGRCVAGNNLPLYSEMKNYVPEELARRFNVVSKQSLEKTAARNADCFTTVSEITATECSHFLDVDVDLVTPNGFENVFTPKDTEFEEKRKAGREKFIKIAQALLRRPVSENALIIGISGRYEFKNKGIDVFIEALGRLNRNNGMNREVLAFVLVPAGQNGPNKELLHNLEYPNDPVNGSTYLTHYLSDEMHDPVMNSIRVQKLDNGENDPVKVFFVPSYLNGDDGVFDMPYYDLLIGMDLTIFPSYYEPWGYTPLESLAFKVPTITTTLAGFGVWVKEHYNMDHPGIEIIRREDGNSDEVIGAIADRIKSFTTLDEQEILQYKENAKDVSRIALWDNLIIYYKKAYEIALNQVNERLKAMPVALNEQVSYIEKQLSVNTPHWISVMIHRSIPEKLIALEELAKNLWWCWNDEARELFRSIDMEQWRACGHNPIALLDKISLNRYKELENDPEFVSRLESVYAHFRAYMDGKEHMSGAGVAYFSMEYGLHTSLKIYSGGLGILAGDYLKEASDKGTKITAVGLLYRYGYFTQKLSAMGDQEAEYEAQDFMKIAVTPVRDREGNWLTVSLVFPGRNVYARIWRVDVGRIELYLLDTDFEDNLQEDRSITHHLYGGDWENRLKQELLLGCGGIQALRKLGIDAATYHCNEGHAAFTGLERLKEYITEQGLSFAEAMEVVRASSLFTTHTPVPAGHDFFSENMLRTYISHFADRLKISWEQLLGLGKINMADPNEKFSMSFLAANLSQEVNGVSWLHGEVSREIFKGLWPGYLPEELHISYVTNGVHYPTWTAPEWKKIEASIFGEAFQTHHYDKKCFEEIYTVSDEVVFEVRNKLRKRLIDHVKKMLTDGVTASYFTPRQVIEIHDTLRDDILTIGFARRFATYKRAHLLFRNLDRLDEIVNNPQHPVQFIFAGKAHPADKAGQDLIKRIVEISKHPKFMGKILFLPNYDMDLAKKLVQGVDVWMNTPTRPQEASGTSGEKAAMNGVMHFSVLDGWWVEGYRPDAGWMLPMERTYENQSFQDELDSEMIYNIIDDEIAPLFYDKNAAGMSPKWISYIKNTIAKVASNFTTNRMLIDYENQYYIPMSERYHQMIANDFAMATEIAEWKKKVTREWDNIEVVSLDIPNRSKQIIALGKAYWGEVTLEIGDLSMEDIGVELVAAEQKNDRLVIRHQYDFTPVSQEDGKATYHIDVTADAPGVLNLALRIYPKNPLLPHRQDFALVKWL</sequence>
<dbReference type="Proteomes" id="UP000004892">
    <property type="component" value="Unassembled WGS sequence"/>
</dbReference>
<protein>
    <submittedName>
        <fullName evidence="7">Alpha-glucan phosphorylase</fullName>
    </submittedName>
</protein>
<feature type="domain" description="DUF3417" evidence="6">
    <location>
        <begin position="582"/>
        <end position="683"/>
    </location>
</feature>
<keyword evidence="5" id="KW-0808">Transferase</keyword>
<keyword evidence="4" id="KW-0328">Glycosyltransferase</keyword>
<evidence type="ECO:0000256" key="4">
    <source>
        <dbReference type="ARBA" id="ARBA00022676"/>
    </source>
</evidence>
<name>H1DDE2_9BACT</name>
<evidence type="ECO:0000313" key="7">
    <source>
        <dbReference type="EMBL" id="EHP50951.1"/>
    </source>
</evidence>
<proteinExistence type="inferred from homology"/>
<dbReference type="InterPro" id="IPR024517">
    <property type="entry name" value="Glycogen_phosphorylase_DUF3417"/>
</dbReference>
<evidence type="ECO:0000313" key="8">
    <source>
        <dbReference type="Proteomes" id="UP000004892"/>
    </source>
</evidence>
<keyword evidence="3" id="KW-0021">Allosteric enzyme</keyword>
<dbReference type="InterPro" id="IPR052182">
    <property type="entry name" value="Glycogen/Maltodextrin_Phosph"/>
</dbReference>
<accession>H1DDE2</accession>
<dbReference type="GO" id="GO:0005978">
    <property type="term" value="P:glycogen biosynthetic process"/>
    <property type="evidence" value="ECO:0007669"/>
    <property type="project" value="InterPro"/>
</dbReference>
<dbReference type="GeneID" id="98067939"/>
<evidence type="ECO:0000256" key="5">
    <source>
        <dbReference type="ARBA" id="ARBA00022679"/>
    </source>
</evidence>
<dbReference type="Pfam" id="PF05693">
    <property type="entry name" value="Glycogen_syn"/>
    <property type="match status" value="2"/>
</dbReference>
<evidence type="ECO:0000256" key="1">
    <source>
        <dbReference type="ARBA" id="ARBA00001275"/>
    </source>
</evidence>
<dbReference type="InterPro" id="IPR000811">
    <property type="entry name" value="Glyco_trans_35"/>
</dbReference>
<gene>
    <name evidence="7" type="ORF">HMPREF9449_00278</name>
</gene>
<dbReference type="PATRIC" id="fig|742817.3.peg.288"/>
<reference evidence="7 8" key="1">
    <citation type="submission" date="2012-01" db="EMBL/GenBank/DDBJ databases">
        <title>The Genome Sequence of Odoribacter laneus YIT 12061.</title>
        <authorList>
            <consortium name="The Broad Institute Genome Sequencing Platform"/>
            <person name="Earl A."/>
            <person name="Ward D."/>
            <person name="Feldgarden M."/>
            <person name="Gevers D."/>
            <person name="Morotomi M."/>
            <person name="Young S.K."/>
            <person name="Zeng Q."/>
            <person name="Gargeya S."/>
            <person name="Fitzgerald M."/>
            <person name="Haas B."/>
            <person name="Abouelleil A."/>
            <person name="Alvarado L."/>
            <person name="Arachchi H.M."/>
            <person name="Berlin A."/>
            <person name="Chapman S.B."/>
            <person name="Gearin G."/>
            <person name="Goldberg J."/>
            <person name="Griggs A."/>
            <person name="Gujja S."/>
            <person name="Hansen M."/>
            <person name="Heiman D."/>
            <person name="Howarth C."/>
            <person name="Larimer J."/>
            <person name="Lui A."/>
            <person name="MacDonald P.J.P."/>
            <person name="McCowen C."/>
            <person name="Montmayeur A."/>
            <person name="Murphy C."/>
            <person name="Neiman D."/>
            <person name="Pearson M."/>
            <person name="Priest M."/>
            <person name="Roberts A."/>
            <person name="Saif S."/>
            <person name="Shea T."/>
            <person name="Sisk P."/>
            <person name="Stolte C."/>
            <person name="Sykes S."/>
            <person name="Wortman J."/>
            <person name="Nusbaum C."/>
            <person name="Birren B."/>
        </authorList>
    </citation>
    <scope>NUCLEOTIDE SEQUENCE [LARGE SCALE GENOMIC DNA]</scope>
    <source>
        <strain evidence="7 8">YIT 12061</strain>
    </source>
</reference>
<evidence type="ECO:0000256" key="3">
    <source>
        <dbReference type="ARBA" id="ARBA00022533"/>
    </source>
</evidence>
<dbReference type="PANTHER" id="PTHR42655">
    <property type="entry name" value="GLYCOGEN PHOSPHORYLASE"/>
    <property type="match status" value="1"/>
</dbReference>
<comment type="caution">
    <text evidence="7">The sequence shown here is derived from an EMBL/GenBank/DDBJ whole genome shotgun (WGS) entry which is preliminary data.</text>
</comment>
<dbReference type="GO" id="GO:0008184">
    <property type="term" value="F:glycogen phosphorylase activity"/>
    <property type="evidence" value="ECO:0007669"/>
    <property type="project" value="InterPro"/>
</dbReference>
<dbReference type="InterPro" id="IPR008631">
    <property type="entry name" value="Glycogen_synth"/>
</dbReference>
<comment type="similarity">
    <text evidence="2">Belongs to the glycogen phosphorylase family.</text>
</comment>
<dbReference type="Gene3D" id="3.40.50.2000">
    <property type="entry name" value="Glycogen Phosphorylase B"/>
    <property type="match status" value="5"/>
</dbReference>
<dbReference type="NCBIfam" id="TIGR02094">
    <property type="entry name" value="more_P_ylases"/>
    <property type="match status" value="1"/>
</dbReference>
<dbReference type="PANTHER" id="PTHR42655:SF1">
    <property type="entry name" value="GLYCOGEN PHOSPHORYLASE"/>
    <property type="match status" value="1"/>
</dbReference>
<dbReference type="GO" id="GO:0004373">
    <property type="term" value="F:alpha-1,4-glucan glucosyltransferase (UDP-glucose donor) activity"/>
    <property type="evidence" value="ECO:0007669"/>
    <property type="project" value="InterPro"/>
</dbReference>
<dbReference type="Pfam" id="PF11897">
    <property type="entry name" value="DUF3417"/>
    <property type="match status" value="1"/>
</dbReference>
<dbReference type="STRING" id="742817.HMPREF9449_00278"/>
<dbReference type="GO" id="GO:0030170">
    <property type="term" value="F:pyridoxal phosphate binding"/>
    <property type="evidence" value="ECO:0007669"/>
    <property type="project" value="InterPro"/>
</dbReference>
<organism evidence="7 8">
    <name type="scientific">Odoribacter laneus YIT 12061</name>
    <dbReference type="NCBI Taxonomy" id="742817"/>
    <lineage>
        <taxon>Bacteria</taxon>
        <taxon>Pseudomonadati</taxon>
        <taxon>Bacteroidota</taxon>
        <taxon>Bacteroidia</taxon>
        <taxon>Bacteroidales</taxon>
        <taxon>Odoribacteraceae</taxon>
        <taxon>Odoribacter</taxon>
    </lineage>
</organism>
<dbReference type="RefSeq" id="WP_009135432.1">
    <property type="nucleotide sequence ID" value="NZ_JH594596.1"/>
</dbReference>